<gene>
    <name evidence="2" type="ORF">ACFQ3L_10125</name>
</gene>
<dbReference type="InterPro" id="IPR007374">
    <property type="entry name" value="ASCH_domain"/>
</dbReference>
<dbReference type="Proteomes" id="UP001597249">
    <property type="component" value="Unassembled WGS sequence"/>
</dbReference>
<dbReference type="PIRSF" id="PIRSF016134">
    <property type="entry name" value="UCP016134"/>
    <property type="match status" value="1"/>
</dbReference>
<dbReference type="Pfam" id="PF04266">
    <property type="entry name" value="ASCH"/>
    <property type="match status" value="1"/>
</dbReference>
<sequence length="110" mass="12073">MDMAITHDQFKLIQAGTKTIEVRLNDAKRRALRPGNHITFNDLEDGSRLRVAVAAIDHFPSFAALYTAYPGLQVGAAAHDSVAKMTKDTYQHYTPAQEQANGVLAIHLAL</sequence>
<name>A0ABW4BED2_9LACO</name>
<dbReference type="InterPro" id="IPR016645">
    <property type="entry name" value="UCP016134"/>
</dbReference>
<reference evidence="3" key="1">
    <citation type="journal article" date="2019" name="Int. J. Syst. Evol. Microbiol.">
        <title>The Global Catalogue of Microorganisms (GCM) 10K type strain sequencing project: providing services to taxonomists for standard genome sequencing and annotation.</title>
        <authorList>
            <consortium name="The Broad Institute Genomics Platform"/>
            <consortium name="The Broad Institute Genome Sequencing Center for Infectious Disease"/>
            <person name="Wu L."/>
            <person name="Ma J."/>
        </authorList>
    </citation>
    <scope>NUCLEOTIDE SEQUENCE [LARGE SCALE GENOMIC DNA]</scope>
    <source>
        <strain evidence="3">CCM 8911</strain>
    </source>
</reference>
<protein>
    <submittedName>
        <fullName evidence="2">ASCH domain-containing protein</fullName>
    </submittedName>
</protein>
<proteinExistence type="predicted"/>
<evidence type="ECO:0000313" key="2">
    <source>
        <dbReference type="EMBL" id="MFD1393922.1"/>
    </source>
</evidence>
<organism evidence="2 3">
    <name type="scientific">Lacticaseibacillus jixianensis</name>
    <dbReference type="NCBI Taxonomy" id="2486012"/>
    <lineage>
        <taxon>Bacteria</taxon>
        <taxon>Bacillati</taxon>
        <taxon>Bacillota</taxon>
        <taxon>Bacilli</taxon>
        <taxon>Lactobacillales</taxon>
        <taxon>Lactobacillaceae</taxon>
        <taxon>Lacticaseibacillus</taxon>
    </lineage>
</organism>
<accession>A0ABW4BED2</accession>
<dbReference type="InterPro" id="IPR015947">
    <property type="entry name" value="PUA-like_sf"/>
</dbReference>
<evidence type="ECO:0000259" key="1">
    <source>
        <dbReference type="Pfam" id="PF04266"/>
    </source>
</evidence>
<dbReference type="SUPFAM" id="SSF88697">
    <property type="entry name" value="PUA domain-like"/>
    <property type="match status" value="1"/>
</dbReference>
<dbReference type="CDD" id="cd06555">
    <property type="entry name" value="ASCH_PF0470_like"/>
    <property type="match status" value="1"/>
</dbReference>
<dbReference type="EMBL" id="JBHTMO010000035">
    <property type="protein sequence ID" value="MFD1393922.1"/>
    <property type="molecule type" value="Genomic_DNA"/>
</dbReference>
<dbReference type="RefSeq" id="WP_125585599.1">
    <property type="nucleotide sequence ID" value="NZ_JBHTMO010000035.1"/>
</dbReference>
<keyword evidence="3" id="KW-1185">Reference proteome</keyword>
<comment type="caution">
    <text evidence="2">The sequence shown here is derived from an EMBL/GenBank/DDBJ whole genome shotgun (WGS) entry which is preliminary data.</text>
</comment>
<feature type="domain" description="ASCH" evidence="1">
    <location>
        <begin position="6"/>
        <end position="108"/>
    </location>
</feature>
<dbReference type="Gene3D" id="2.30.130.30">
    <property type="entry name" value="Hypothetical protein"/>
    <property type="match status" value="1"/>
</dbReference>
<evidence type="ECO:0000313" key="3">
    <source>
        <dbReference type="Proteomes" id="UP001597249"/>
    </source>
</evidence>